<dbReference type="InterPro" id="IPR003593">
    <property type="entry name" value="AAA+_ATPase"/>
</dbReference>
<dbReference type="SUPFAM" id="SSF52540">
    <property type="entry name" value="P-loop containing nucleoside triphosphate hydrolases"/>
    <property type="match status" value="1"/>
</dbReference>
<comment type="similarity">
    <text evidence="2">Belongs to the ATPase alpha/beta chains family.</text>
</comment>
<reference evidence="12 13" key="1">
    <citation type="journal article" date="2016" name="Nat. Commun.">
        <title>Thousands of microbial genomes shed light on interconnected biogeochemical processes in an aquifer system.</title>
        <authorList>
            <person name="Anantharaman K."/>
            <person name="Brown C.T."/>
            <person name="Hug L.A."/>
            <person name="Sharon I."/>
            <person name="Castelle C.J."/>
            <person name="Probst A.J."/>
            <person name="Thomas B.C."/>
            <person name="Singh A."/>
            <person name="Wilkins M.J."/>
            <person name="Karaoz U."/>
            <person name="Brodie E.L."/>
            <person name="Williams K.H."/>
            <person name="Hubbard S.S."/>
            <person name="Banfield J.F."/>
        </authorList>
    </citation>
    <scope>NUCLEOTIDE SEQUENCE [LARGE SCALE GENOMIC DNA]</scope>
</reference>
<dbReference type="InterPro" id="IPR036121">
    <property type="entry name" value="ATPase_F1/V1/A1_a/bsu_N_sf"/>
</dbReference>
<keyword evidence="10" id="KW-0066">ATP synthesis</keyword>
<dbReference type="Pfam" id="PF00006">
    <property type="entry name" value="ATP-synt_ab"/>
    <property type="match status" value="1"/>
</dbReference>
<keyword evidence="5" id="KW-0067">ATP-binding</keyword>
<evidence type="ECO:0000259" key="11">
    <source>
        <dbReference type="SMART" id="SM00382"/>
    </source>
</evidence>
<dbReference type="InterPro" id="IPR055190">
    <property type="entry name" value="ATP-synt_VA_C"/>
</dbReference>
<dbReference type="Gene3D" id="1.10.1140.10">
    <property type="entry name" value="Bovine Mitochondrial F1-atpase, Atp Synthase Beta Chain, Chain D, domain 3"/>
    <property type="match status" value="1"/>
</dbReference>
<dbReference type="PANTHER" id="PTHR15184:SF71">
    <property type="entry name" value="ATP SYNTHASE SUBUNIT BETA, MITOCHONDRIAL"/>
    <property type="match status" value="1"/>
</dbReference>
<keyword evidence="6" id="KW-1278">Translocase</keyword>
<dbReference type="GO" id="GO:0046933">
    <property type="term" value="F:proton-transporting ATP synthase activity, rotational mechanism"/>
    <property type="evidence" value="ECO:0007669"/>
    <property type="project" value="TreeGrafter"/>
</dbReference>
<evidence type="ECO:0000256" key="6">
    <source>
        <dbReference type="ARBA" id="ARBA00022967"/>
    </source>
</evidence>
<dbReference type="GO" id="GO:0045259">
    <property type="term" value="C:proton-transporting ATP synthase complex"/>
    <property type="evidence" value="ECO:0007669"/>
    <property type="project" value="UniProtKB-KW"/>
</dbReference>
<evidence type="ECO:0000313" key="13">
    <source>
        <dbReference type="Proteomes" id="UP000177141"/>
    </source>
</evidence>
<evidence type="ECO:0000256" key="1">
    <source>
        <dbReference type="ARBA" id="ARBA00004370"/>
    </source>
</evidence>
<dbReference type="Gene3D" id="3.40.50.300">
    <property type="entry name" value="P-loop containing nucleotide triphosphate hydrolases"/>
    <property type="match status" value="1"/>
</dbReference>
<dbReference type="PANTHER" id="PTHR15184">
    <property type="entry name" value="ATP SYNTHASE"/>
    <property type="match status" value="1"/>
</dbReference>
<dbReference type="SUPFAM" id="SSF47917">
    <property type="entry name" value="C-terminal domain of alpha and beta subunits of F1 ATP synthase"/>
    <property type="match status" value="1"/>
</dbReference>
<dbReference type="STRING" id="1802061.A3A93_02895"/>
<dbReference type="InterPro" id="IPR024034">
    <property type="entry name" value="ATPase_F1/V1_b/a_C"/>
</dbReference>
<dbReference type="InterPro" id="IPR050053">
    <property type="entry name" value="ATPase_alpha/beta_chains"/>
</dbReference>
<evidence type="ECO:0000256" key="7">
    <source>
        <dbReference type="ARBA" id="ARBA00023065"/>
    </source>
</evidence>
<dbReference type="EMBL" id="MGAL01000011">
    <property type="protein sequence ID" value="OGK48754.1"/>
    <property type="molecule type" value="Genomic_DNA"/>
</dbReference>
<evidence type="ECO:0000256" key="9">
    <source>
        <dbReference type="ARBA" id="ARBA00023196"/>
    </source>
</evidence>
<proteinExistence type="inferred from homology"/>
<dbReference type="SMART" id="SM00382">
    <property type="entry name" value="AAA"/>
    <property type="match status" value="1"/>
</dbReference>
<dbReference type="Proteomes" id="UP000177141">
    <property type="component" value="Unassembled WGS sequence"/>
</dbReference>
<evidence type="ECO:0000256" key="10">
    <source>
        <dbReference type="ARBA" id="ARBA00023310"/>
    </source>
</evidence>
<dbReference type="PROSITE" id="PS00152">
    <property type="entry name" value="ATPASE_ALPHA_BETA"/>
    <property type="match status" value="1"/>
</dbReference>
<organism evidence="12 13">
    <name type="scientific">Candidatus Roizmanbacteria bacterium RIFCSPLOWO2_01_FULL_38_12</name>
    <dbReference type="NCBI Taxonomy" id="1802061"/>
    <lineage>
        <taxon>Bacteria</taxon>
        <taxon>Candidatus Roizmaniibacteriota</taxon>
    </lineage>
</organism>
<dbReference type="InterPro" id="IPR027417">
    <property type="entry name" value="P-loop_NTPase"/>
</dbReference>
<dbReference type="Pfam" id="PF22919">
    <property type="entry name" value="ATP-synt_VA_C"/>
    <property type="match status" value="1"/>
</dbReference>
<evidence type="ECO:0000256" key="5">
    <source>
        <dbReference type="ARBA" id="ARBA00022840"/>
    </source>
</evidence>
<evidence type="ECO:0000256" key="4">
    <source>
        <dbReference type="ARBA" id="ARBA00022741"/>
    </source>
</evidence>
<gene>
    <name evidence="12" type="ORF">A3A93_02895</name>
</gene>
<evidence type="ECO:0000256" key="3">
    <source>
        <dbReference type="ARBA" id="ARBA00022448"/>
    </source>
</evidence>
<dbReference type="InterPro" id="IPR000194">
    <property type="entry name" value="ATPase_F1/V1/A1_a/bsu_nucl-bd"/>
</dbReference>
<keyword evidence="3" id="KW-0813">Transport</keyword>
<comment type="caution">
    <text evidence="12">The sequence shown here is derived from an EMBL/GenBank/DDBJ whole genome shotgun (WGS) entry which is preliminary data.</text>
</comment>
<keyword evidence="9" id="KW-0139">CF(1)</keyword>
<evidence type="ECO:0000313" key="12">
    <source>
        <dbReference type="EMBL" id="OGK48754.1"/>
    </source>
</evidence>
<keyword evidence="7" id="KW-0406">Ion transport</keyword>
<comment type="subcellular location">
    <subcellularLocation>
        <location evidence="1">Membrane</location>
    </subcellularLocation>
</comment>
<feature type="domain" description="AAA+ ATPase" evidence="11">
    <location>
        <begin position="141"/>
        <end position="321"/>
    </location>
</feature>
<protein>
    <submittedName>
        <fullName evidence="12">F0F1 ATP synthase subunit beta</fullName>
    </submittedName>
</protein>
<dbReference type="SUPFAM" id="SSF50615">
    <property type="entry name" value="N-terminal domain of alpha and beta subunits of F1 ATP synthase"/>
    <property type="match status" value="1"/>
</dbReference>
<dbReference type="InterPro" id="IPR020003">
    <property type="entry name" value="ATPase_a/bsu_AS"/>
</dbReference>
<keyword evidence="4" id="KW-0547">Nucleotide-binding</keyword>
<sequence length="457" mass="50958">MGDKGTIISIKSQIVEVEFYDAPPNIHDLYVLEADEQVVLEVYSSASDRSVYCLALTLTTKLHRGAVVLNTKSSLSIPVGKQVLGRVMNLFGEPIDGGTGFDPNIKYKIFKETEESANIIVPHEVLETGIKSLDFFTPVLRGGKIGLFGGGGVGKTVLLTEIIHNIVSREAKSHVSVFTGIGERSREGQELYEALNQTKVLSSVTLIFGEMSKNPSVRFRTAYAGIALAEYFRDREQNNVLFFVDNMYRFAQAGYEIGTLLSTIPSEGGYQPTLATEIAELHERLYSTRSATITTFETVYVPSDDITDPGVQSVLPFLDSRVVLSRQIYQEGRLPAIDTLASFSNALNPEIVGENHYRTYLESQKILKEAVNLERIASLIGESELSQENQIIYKRARLIRNYMTQRFATTSIDISETNTYVSLQETINDVQSILKGLYDKIEPQKLMYISTLKDLKN</sequence>
<dbReference type="GO" id="GO:0005524">
    <property type="term" value="F:ATP binding"/>
    <property type="evidence" value="ECO:0007669"/>
    <property type="project" value="UniProtKB-KW"/>
</dbReference>
<evidence type="ECO:0000256" key="8">
    <source>
        <dbReference type="ARBA" id="ARBA00023136"/>
    </source>
</evidence>
<dbReference type="Gene3D" id="2.40.10.170">
    <property type="match status" value="1"/>
</dbReference>
<name>A0A1F7IZH1_9BACT</name>
<keyword evidence="8" id="KW-0472">Membrane</keyword>
<dbReference type="AlphaFoldDB" id="A0A1F7IZH1"/>
<evidence type="ECO:0000256" key="2">
    <source>
        <dbReference type="ARBA" id="ARBA00008936"/>
    </source>
</evidence>
<accession>A0A1F7IZH1</accession>